<organism evidence="4 5">
    <name type="scientific">Nonomuraea salmonea</name>
    <dbReference type="NCBI Taxonomy" id="46181"/>
    <lineage>
        <taxon>Bacteria</taxon>
        <taxon>Bacillati</taxon>
        <taxon>Actinomycetota</taxon>
        <taxon>Actinomycetes</taxon>
        <taxon>Streptosporangiales</taxon>
        <taxon>Streptosporangiaceae</taxon>
        <taxon>Nonomuraea</taxon>
    </lineage>
</organism>
<gene>
    <name evidence="4" type="ORF">ACFFR3_44520</name>
</gene>
<evidence type="ECO:0000259" key="2">
    <source>
        <dbReference type="Pfam" id="PF01610"/>
    </source>
</evidence>
<feature type="domain" description="Transposase IS204/IS1001/IS1096/IS1165 DDE" evidence="2">
    <location>
        <begin position="160"/>
        <end position="259"/>
    </location>
</feature>
<reference evidence="4 5" key="1">
    <citation type="submission" date="2024-09" db="EMBL/GenBank/DDBJ databases">
        <authorList>
            <person name="Sun Q."/>
            <person name="Mori K."/>
        </authorList>
    </citation>
    <scope>NUCLEOTIDE SEQUENCE [LARGE SCALE GENOMIC DNA]</scope>
    <source>
        <strain evidence="4 5">JCM 3324</strain>
    </source>
</reference>
<proteinExistence type="predicted"/>
<dbReference type="InterPro" id="IPR047951">
    <property type="entry name" value="Transpos_ISL3"/>
</dbReference>
<dbReference type="EMBL" id="JBHMCF010000052">
    <property type="protein sequence ID" value="MFB9476600.1"/>
    <property type="molecule type" value="Genomic_DNA"/>
</dbReference>
<keyword evidence="5" id="KW-1185">Reference proteome</keyword>
<dbReference type="InterPro" id="IPR029261">
    <property type="entry name" value="Transposase_Znf"/>
</dbReference>
<dbReference type="Pfam" id="PF01610">
    <property type="entry name" value="DDE_Tnp_ISL3"/>
    <property type="match status" value="2"/>
</dbReference>
<dbReference type="Pfam" id="PF14690">
    <property type="entry name" value="Zn_ribbon_ISL3"/>
    <property type="match status" value="1"/>
</dbReference>
<dbReference type="PANTHER" id="PTHR33498:SF1">
    <property type="entry name" value="TRANSPOSASE FOR INSERTION SEQUENCE ELEMENT IS1557"/>
    <property type="match status" value="1"/>
</dbReference>
<protein>
    <submittedName>
        <fullName evidence="4">ISL3 family transposase</fullName>
    </submittedName>
</protein>
<feature type="compositionally biased region" description="Pro residues" evidence="1">
    <location>
        <begin position="273"/>
        <end position="282"/>
    </location>
</feature>
<comment type="caution">
    <text evidence="4">The sequence shown here is derived from an EMBL/GenBank/DDBJ whole genome shotgun (WGS) entry which is preliminary data.</text>
</comment>
<feature type="domain" description="Transposase IS204/IS1001/IS1096/IS1165 zinc-finger" evidence="3">
    <location>
        <begin position="40"/>
        <end position="83"/>
    </location>
</feature>
<dbReference type="InterPro" id="IPR002560">
    <property type="entry name" value="Transposase_DDE"/>
</dbReference>
<evidence type="ECO:0000313" key="5">
    <source>
        <dbReference type="Proteomes" id="UP001589568"/>
    </source>
</evidence>
<feature type="compositionally biased region" description="Polar residues" evidence="1">
    <location>
        <begin position="260"/>
        <end position="270"/>
    </location>
</feature>
<name>A0ABV5P203_9ACTN</name>
<dbReference type="RefSeq" id="WP_379485119.1">
    <property type="nucleotide sequence ID" value="NZ_JBHMCF010000052.1"/>
</dbReference>
<evidence type="ECO:0000313" key="4">
    <source>
        <dbReference type="EMBL" id="MFB9476600.1"/>
    </source>
</evidence>
<accession>A0ABV5P203</accession>
<feature type="region of interest" description="Disordered" evidence="1">
    <location>
        <begin position="259"/>
        <end position="287"/>
    </location>
</feature>
<dbReference type="Proteomes" id="UP001589568">
    <property type="component" value="Unassembled WGS sequence"/>
</dbReference>
<sequence>MLIKELVAVLFPHLGGVCVEQVFRSGTTVRIRARSGTVEAACPACGTPSRRVHSHYERRLSDTAVGGQEVLLHLRVHRFFCRTPTCAKATFAEQVPGLTVRYGRRSIRAARALQAIALALGGRAGARLASRLAASVSRMTLIRLMRALPDPPLESGPRVLGVDDFALRRGHTYGTILIDISTSTVVDVLADRTADTLATWLRAHPGVEIVCRDRAGAYAEGIARGAPHATQVADRWHLWRNLGEAVERTVTRHRDHLQALTATPSTRTDTSPPAAPSVPPHSPADRQDRIAARTRERHTAVHALLEQGQGLREIARLLSLGRNTVRRFARVTSPEDLLVHNGTGRRPKNLEIHDSYLRKRWAEGCTNAELLHQELQALGYRGGSATVRQYVRPWRDGTPPAPTSTRPPTVRQATGWFLRNPAHLDPDEHRQLQALTAACPQLAALQLHVRQFAEMMTHRHGHNLETWMNAVLGDDLPELHSFVTGLRRDQDAVTAGLTLPYSSGPVEGHVNRTKMLKRQMYGRANLDLLRKRMLLSH</sequence>
<feature type="domain" description="Transposase IS204/IS1001/IS1096/IS1165 DDE" evidence="2">
    <location>
        <begin position="413"/>
        <end position="532"/>
    </location>
</feature>
<evidence type="ECO:0000256" key="1">
    <source>
        <dbReference type="SAM" id="MobiDB-lite"/>
    </source>
</evidence>
<dbReference type="NCBIfam" id="NF033550">
    <property type="entry name" value="transpos_ISL3"/>
    <property type="match status" value="1"/>
</dbReference>
<evidence type="ECO:0000259" key="3">
    <source>
        <dbReference type="Pfam" id="PF14690"/>
    </source>
</evidence>
<dbReference type="PANTHER" id="PTHR33498">
    <property type="entry name" value="TRANSPOSASE FOR INSERTION SEQUENCE ELEMENT IS1557"/>
    <property type="match status" value="1"/>
</dbReference>